<dbReference type="STRING" id="452.Lspi_2411"/>
<proteinExistence type="predicted"/>
<keyword evidence="2" id="KW-1185">Reference proteome</keyword>
<name>A0A0W0YXY7_LEGSP</name>
<dbReference type="Proteomes" id="UP000054877">
    <property type="component" value="Unassembled WGS sequence"/>
</dbReference>
<evidence type="ECO:0000313" key="1">
    <source>
        <dbReference type="EMBL" id="KTD61781.1"/>
    </source>
</evidence>
<gene>
    <name evidence="1" type="ORF">Lspi_2411</name>
</gene>
<comment type="caution">
    <text evidence="1">The sequence shown here is derived from an EMBL/GenBank/DDBJ whole genome shotgun (WGS) entry which is preliminary data.</text>
</comment>
<organism evidence="1 2">
    <name type="scientific">Legionella spiritensis</name>
    <dbReference type="NCBI Taxonomy" id="452"/>
    <lineage>
        <taxon>Bacteria</taxon>
        <taxon>Pseudomonadati</taxon>
        <taxon>Pseudomonadota</taxon>
        <taxon>Gammaproteobacteria</taxon>
        <taxon>Legionellales</taxon>
        <taxon>Legionellaceae</taxon>
        <taxon>Legionella</taxon>
    </lineage>
</organism>
<protein>
    <submittedName>
        <fullName evidence="1">Uncharacterized protein</fullName>
    </submittedName>
</protein>
<reference evidence="1 2" key="1">
    <citation type="submission" date="2015-11" db="EMBL/GenBank/DDBJ databases">
        <title>Genomic analysis of 38 Legionella species identifies large and diverse effector repertoires.</title>
        <authorList>
            <person name="Burstein D."/>
            <person name="Amaro F."/>
            <person name="Zusman T."/>
            <person name="Lifshitz Z."/>
            <person name="Cohen O."/>
            <person name="Gilbert J.A."/>
            <person name="Pupko T."/>
            <person name="Shuman H.A."/>
            <person name="Segal G."/>
        </authorList>
    </citation>
    <scope>NUCLEOTIDE SEQUENCE [LARGE SCALE GENOMIC DNA]</scope>
    <source>
        <strain evidence="1 2">Mt.St.Helens-9</strain>
    </source>
</reference>
<dbReference type="OrthoDB" id="5651004at2"/>
<accession>A0A0W0YXY7</accession>
<dbReference type="RefSeq" id="WP_058484304.1">
    <property type="nucleotide sequence ID" value="NZ_CAAAII010000001.1"/>
</dbReference>
<dbReference type="AlphaFoldDB" id="A0A0W0YXY7"/>
<evidence type="ECO:0000313" key="2">
    <source>
        <dbReference type="Proteomes" id="UP000054877"/>
    </source>
</evidence>
<dbReference type="EMBL" id="LNYX01000031">
    <property type="protein sequence ID" value="KTD61781.1"/>
    <property type="molecule type" value="Genomic_DNA"/>
</dbReference>
<sequence>MRISEIETCLQAYDEKKGWGRSLLKEEPHVAELRALYEKIRQDRDRSLTSDELLDLVIICLGKKNWNGSASSDLFLDLFSRLGGKEAYQSLYDKGLLTADHVARIERVAMIYTEQLAELIIFFEEYSPESVILLDELDNYLLCNNTDRLKSLAEDGLLCAEAIRMMGTRGSQAYKLLLLQELHRLGFYNAGILAEVVKDTDDKRISTLYAILRCLGESNCELLTQESVMAVVTLEGNRIFPVKEWISRLALRDLLSQDNFNILLTVGKRVKPETGKHYELNALEEVALNNVLDCFKSAKWNLTRYLEALMLSDVPYQLYLGTNELRKLPLSPEQAEKALDALFQEPHQHELLIKHIQLLLDKDFFHDGALNFLTKHAENQELAIILLGVLVKYNCCDEDTLALLDEKKLVNLATVEALETLEKNEFLDVYGITMLLKEPEHMFLAATNLSNSAKDALDHDNSAEQENVAASETVGRTVFANKPTQVFFSPNPNPREIADYPCETALGRFMENVAWDDDTGSDDDLSPVSFNFTSWWPQ</sequence>
<dbReference type="PATRIC" id="fig|452.5.peg.2660"/>